<organism evidence="2 3">
    <name type="scientific">Halogeometricum limi</name>
    <dbReference type="NCBI Taxonomy" id="555875"/>
    <lineage>
        <taxon>Archaea</taxon>
        <taxon>Methanobacteriati</taxon>
        <taxon>Methanobacteriota</taxon>
        <taxon>Stenosarchaea group</taxon>
        <taxon>Halobacteria</taxon>
        <taxon>Halobacteriales</taxon>
        <taxon>Haloferacaceae</taxon>
        <taxon>Halogeometricum</taxon>
    </lineage>
</organism>
<dbReference type="EMBL" id="FOYS01000002">
    <property type="protein sequence ID" value="SFR43251.1"/>
    <property type="molecule type" value="Genomic_DNA"/>
</dbReference>
<dbReference type="STRING" id="555875.SAMN04488124_1253"/>
<feature type="region of interest" description="Disordered" evidence="1">
    <location>
        <begin position="176"/>
        <end position="201"/>
    </location>
</feature>
<dbReference type="OrthoDB" id="198474at2157"/>
<sequence length="201" mass="21134">MKLTRRDAVVALAAVGGVGASSVAARFDAPRAGDGDWDGAGADASAASADLLDVMDAAAAAVFPSDVDGRRTFVERYVVGRTEDRASYREGLTETAAELDAIARDWRDAAFADLSVETRDEILRGLGVETADPEPDGTVSERIRFYVVNDLLYAFYSTPTGGRLVGIENPVGYPGGTESYQRATMPDAGADGTGEEEETDG</sequence>
<protein>
    <submittedName>
        <fullName evidence="2">Gluconate 2-dehydrogenase subunit 3</fullName>
    </submittedName>
</protein>
<evidence type="ECO:0000256" key="1">
    <source>
        <dbReference type="SAM" id="MobiDB-lite"/>
    </source>
</evidence>
<dbReference type="RefSeq" id="WP_089878029.1">
    <property type="nucleotide sequence ID" value="NZ_FOYS01000002.1"/>
</dbReference>
<evidence type="ECO:0000313" key="3">
    <source>
        <dbReference type="Proteomes" id="UP000243250"/>
    </source>
</evidence>
<proteinExistence type="predicted"/>
<keyword evidence="3" id="KW-1185">Reference proteome</keyword>
<name>A0A1I6GM89_9EURY</name>
<dbReference type="Proteomes" id="UP000243250">
    <property type="component" value="Unassembled WGS sequence"/>
</dbReference>
<gene>
    <name evidence="2" type="ORF">SAMN04488124_1253</name>
</gene>
<reference evidence="3" key="1">
    <citation type="submission" date="2016-10" db="EMBL/GenBank/DDBJ databases">
        <authorList>
            <person name="Varghese N."/>
            <person name="Submissions S."/>
        </authorList>
    </citation>
    <scope>NUCLEOTIDE SEQUENCE [LARGE SCALE GENOMIC DNA]</scope>
    <source>
        <strain evidence="3">CGMCC 1.8711</strain>
    </source>
</reference>
<dbReference type="AlphaFoldDB" id="A0A1I6GM89"/>
<dbReference type="InterPro" id="IPR027056">
    <property type="entry name" value="Gluconate_2DH_su3"/>
</dbReference>
<evidence type="ECO:0000313" key="2">
    <source>
        <dbReference type="EMBL" id="SFR43251.1"/>
    </source>
</evidence>
<accession>A0A1I6GM89</accession>
<dbReference type="Pfam" id="PF13618">
    <property type="entry name" value="Gluconate_2-dh3"/>
    <property type="match status" value="1"/>
</dbReference>